<dbReference type="Pfam" id="PF10648">
    <property type="entry name" value="Gmad2"/>
    <property type="match status" value="1"/>
</dbReference>
<protein>
    <submittedName>
        <fullName evidence="2">Gmad2 immunoglobulin-like domain-containing protein</fullName>
    </submittedName>
</protein>
<accession>A0ABW2TMU6</accession>
<feature type="domain" description="Bacterial spore germination immunoglobulin-like" evidence="1">
    <location>
        <begin position="2"/>
        <end position="70"/>
    </location>
</feature>
<comment type="caution">
    <text evidence="2">The sequence shown here is derived from an EMBL/GenBank/DDBJ whole genome shotgun (WGS) entry which is preliminary data.</text>
</comment>
<organism evidence="2 3">
    <name type="scientific">Actinokineospora soli</name>
    <dbReference type="NCBI Taxonomy" id="1048753"/>
    <lineage>
        <taxon>Bacteria</taxon>
        <taxon>Bacillati</taxon>
        <taxon>Actinomycetota</taxon>
        <taxon>Actinomycetes</taxon>
        <taxon>Pseudonocardiales</taxon>
        <taxon>Pseudonocardiaceae</taxon>
        <taxon>Actinokineospora</taxon>
    </lineage>
</organism>
<name>A0ABW2TMU6_9PSEU</name>
<evidence type="ECO:0000259" key="1">
    <source>
        <dbReference type="Pfam" id="PF10648"/>
    </source>
</evidence>
<dbReference type="InterPro" id="IPR018911">
    <property type="entry name" value="Gmad2_Ig-like_dom"/>
</dbReference>
<sequence length="83" mass="8597">MRARGTANVFEATFFLRVTDAAGGTLVEQRVMATSGTGTRGTFDATLRFTVAAPGPGTVVAFYHSAKDGSEVVVGETAVTLAR</sequence>
<dbReference type="Proteomes" id="UP001596512">
    <property type="component" value="Unassembled WGS sequence"/>
</dbReference>
<reference evidence="3" key="1">
    <citation type="journal article" date="2019" name="Int. J. Syst. Evol. Microbiol.">
        <title>The Global Catalogue of Microorganisms (GCM) 10K type strain sequencing project: providing services to taxonomists for standard genome sequencing and annotation.</title>
        <authorList>
            <consortium name="The Broad Institute Genomics Platform"/>
            <consortium name="The Broad Institute Genome Sequencing Center for Infectious Disease"/>
            <person name="Wu L."/>
            <person name="Ma J."/>
        </authorList>
    </citation>
    <scope>NUCLEOTIDE SEQUENCE [LARGE SCALE GENOMIC DNA]</scope>
    <source>
        <strain evidence="3">JCM 17695</strain>
    </source>
</reference>
<evidence type="ECO:0000313" key="2">
    <source>
        <dbReference type="EMBL" id="MFC7614543.1"/>
    </source>
</evidence>
<proteinExistence type="predicted"/>
<dbReference type="EMBL" id="JBHTEY010000004">
    <property type="protein sequence ID" value="MFC7614543.1"/>
    <property type="molecule type" value="Genomic_DNA"/>
</dbReference>
<evidence type="ECO:0000313" key="3">
    <source>
        <dbReference type="Proteomes" id="UP001596512"/>
    </source>
</evidence>
<gene>
    <name evidence="2" type="ORF">ACFQV2_14425</name>
</gene>
<keyword evidence="3" id="KW-1185">Reference proteome</keyword>